<feature type="compositionally biased region" description="Polar residues" evidence="8">
    <location>
        <begin position="180"/>
        <end position="194"/>
    </location>
</feature>
<evidence type="ECO:0000256" key="7">
    <source>
        <dbReference type="ARBA" id="ARBA00023306"/>
    </source>
</evidence>
<feature type="compositionally biased region" description="Low complexity" evidence="8">
    <location>
        <begin position="85"/>
        <end position="107"/>
    </location>
</feature>
<dbReference type="Proteomes" id="UP001629113">
    <property type="component" value="Unassembled WGS sequence"/>
</dbReference>
<dbReference type="PANTHER" id="PTHR21394">
    <property type="entry name" value="MAU2 CHROMATID COHESION FACTOR HOMOLOG"/>
    <property type="match status" value="1"/>
</dbReference>
<reference evidence="9 10" key="1">
    <citation type="submission" date="2024-06" db="EMBL/GenBank/DDBJ databases">
        <title>Complete genome of Phlyctema vagabunda strain 19-DSS-EL-015.</title>
        <authorList>
            <person name="Fiorenzani C."/>
        </authorList>
    </citation>
    <scope>NUCLEOTIDE SEQUENCE [LARGE SCALE GENOMIC DNA]</scope>
    <source>
        <strain evidence="9 10">19-DSS-EL-015</strain>
    </source>
</reference>
<feature type="compositionally biased region" description="Low complexity" evidence="8">
    <location>
        <begin position="152"/>
        <end position="167"/>
    </location>
</feature>
<evidence type="ECO:0000256" key="4">
    <source>
        <dbReference type="ARBA" id="ARBA00022776"/>
    </source>
</evidence>
<name>A0ABR4PUH7_9HELO</name>
<gene>
    <name evidence="9" type="ORF">PVAG01_00528</name>
</gene>
<comment type="subcellular location">
    <subcellularLocation>
        <location evidence="1">Nucleus</location>
    </subcellularLocation>
</comment>
<evidence type="ECO:0000256" key="5">
    <source>
        <dbReference type="ARBA" id="ARBA00022829"/>
    </source>
</evidence>
<feature type="compositionally biased region" description="Pro residues" evidence="8">
    <location>
        <begin position="168"/>
        <end position="179"/>
    </location>
</feature>
<dbReference type="InterPro" id="IPR019440">
    <property type="entry name" value="MAU2"/>
</dbReference>
<evidence type="ECO:0000256" key="8">
    <source>
        <dbReference type="SAM" id="MobiDB-lite"/>
    </source>
</evidence>
<comment type="similarity">
    <text evidence="2">Belongs to the SCC4/mau-2 family.</text>
</comment>
<proteinExistence type="inferred from homology"/>
<dbReference type="EMBL" id="JBFCZG010000001">
    <property type="protein sequence ID" value="KAL3427019.1"/>
    <property type="molecule type" value="Genomic_DNA"/>
</dbReference>
<keyword evidence="3" id="KW-0132">Cell division</keyword>
<evidence type="ECO:0000313" key="9">
    <source>
        <dbReference type="EMBL" id="KAL3427019.1"/>
    </source>
</evidence>
<keyword evidence="5" id="KW-0159">Chromosome partition</keyword>
<protein>
    <submittedName>
        <fullName evidence="9">75k gamma secalin</fullName>
    </submittedName>
</protein>
<evidence type="ECO:0000256" key="3">
    <source>
        <dbReference type="ARBA" id="ARBA00022618"/>
    </source>
</evidence>
<accession>A0ABR4PUH7</accession>
<comment type="caution">
    <text evidence="9">The sequence shown here is derived from an EMBL/GenBank/DDBJ whole genome shotgun (WGS) entry which is preliminary data.</text>
</comment>
<feature type="region of interest" description="Disordered" evidence="8">
    <location>
        <begin position="85"/>
        <end position="236"/>
    </location>
</feature>
<keyword evidence="10" id="KW-1185">Reference proteome</keyword>
<evidence type="ECO:0000256" key="2">
    <source>
        <dbReference type="ARBA" id="ARBA00008585"/>
    </source>
</evidence>
<dbReference type="Pfam" id="PF10345">
    <property type="entry name" value="Cohesin_load"/>
    <property type="match status" value="1"/>
</dbReference>
<feature type="region of interest" description="Disordered" evidence="8">
    <location>
        <begin position="1"/>
        <end position="65"/>
    </location>
</feature>
<evidence type="ECO:0000313" key="10">
    <source>
        <dbReference type="Proteomes" id="UP001629113"/>
    </source>
</evidence>
<organism evidence="9 10">
    <name type="scientific">Phlyctema vagabunda</name>
    <dbReference type="NCBI Taxonomy" id="108571"/>
    <lineage>
        <taxon>Eukaryota</taxon>
        <taxon>Fungi</taxon>
        <taxon>Dikarya</taxon>
        <taxon>Ascomycota</taxon>
        <taxon>Pezizomycotina</taxon>
        <taxon>Leotiomycetes</taxon>
        <taxon>Helotiales</taxon>
        <taxon>Dermateaceae</taxon>
        <taxon>Phlyctema</taxon>
    </lineage>
</organism>
<sequence>MAYPGGHENGYWSAQDQNTGYVPPNPRPHPIPNASPGAYYQARPPPQQQQPQIQQQWAQNGTGGHVQYAPNAYMMNRGYPLVQQQQQQQHQYMQQQQYYSPTQPQAQAVQQRYNPPHPQPQLHAQSHPQPQALKRTHSNASYVEPPQKRVNHSSYNSPQYSNQSLYSPQPPHVSRPPQSPFQHQPVTVTSSNILPRSVESPPINPATFRSPHVERTTISPSNFITNPPERTTTSPANLVKQSPQLQRHTISPANVVAHATKSNTQSPSNCIPRAPERNISISSHVPERNNHSPRPLNVGFPAQEKATTEPTNLSLHSQQATIIPANIFSRPEPATISPSSLMATPTESTIAPSNLISEPPGHATIEPSKLVAPRAATPQQRPQQLSVPLLLVSLAEEYFEAAHGLVPDVASILEDSYVESYNDLIATGLACLEGAMKKLRLPPRLEANVILRFAGVLYDEDTDNFMDAEVALTKGIGLCDRNRYLDLKYAMQFLLAQFMFKKNPKAAIKALDGYISDSHTYHHYSWVYAFRFLRASRAMQVGIVSDSHSGLQNIRSISDTASEQSDRGIFLLAALMEAMTHMQSSSPDATELVQRAIAAAWTYQLDQDSQIPQLTALTHILDVVCSLRQGHISQTVSKARSLQVMMDGEQKNSKWSFTSDVLAIPISRKRQDSHTVSRDTRSVLGIGNDGRDNLMISFLSRSDAGLISHLLYGLVLEKQKPLAGSKVFAQLLKFITDKDEHPTGVLSDVLRQARWHEQIVCYLYIYTALCRAAVTDWRTVKKHILEIKTRIERSGASLPEPLVDLAVYVEGVYYQGTGNTNEALGIFQDPRFKLSASKNMHLSPAEEIKRDLSILASLNLILILQEDDRRDLDINRDLLDHLEPFCKGHRNRDIQTAFQLLVATVQVHPPQPFLKSKEFLQYAMHGAQTTGNTLFLGIVLTLTYHKFFTNIVGDQALKSAHAAAATTKNSANALWASVAAGQLAQYYSAQGRTAESEEALQEAKRLDQRAFPDI</sequence>
<keyword evidence="4" id="KW-0498">Mitosis</keyword>
<evidence type="ECO:0000256" key="6">
    <source>
        <dbReference type="ARBA" id="ARBA00023242"/>
    </source>
</evidence>
<keyword evidence="6" id="KW-0539">Nucleus</keyword>
<evidence type="ECO:0000256" key="1">
    <source>
        <dbReference type="ARBA" id="ARBA00004123"/>
    </source>
</evidence>
<keyword evidence="7" id="KW-0131">Cell cycle</keyword>
<feature type="compositionally biased region" description="Polar residues" evidence="8">
    <location>
        <begin position="216"/>
        <end position="236"/>
    </location>
</feature>
<feature type="compositionally biased region" description="Pro residues" evidence="8">
    <location>
        <begin position="23"/>
        <end position="33"/>
    </location>
</feature>